<sequence>MRIIVLQGMSNTGKTSTLNLLYNMLVPSLATSHGDRIVLGNPTQGDFSETITYHKETIFFFTMGDFPKKLELAIRDARHKGVTTFICACSRLSPPLTAELQRNRTAFISKTVSVITSQQVTFNTADAQITLNLI</sequence>
<dbReference type="HOGENOM" id="CLU_1884198_0_0_10"/>
<comment type="caution">
    <text evidence="1">The sequence shown here is derived from an EMBL/GenBank/DDBJ whole genome shotgun (WGS) entry which is preliminary data.</text>
</comment>
<dbReference type="InterPro" id="IPR027417">
    <property type="entry name" value="P-loop_NTPase"/>
</dbReference>
<evidence type="ECO:0000313" key="1">
    <source>
        <dbReference type="EMBL" id="EEI90860.1"/>
    </source>
</evidence>
<evidence type="ECO:0000313" key="2">
    <source>
        <dbReference type="Proteomes" id="UP000006241"/>
    </source>
</evidence>
<dbReference type="Proteomes" id="UP000006241">
    <property type="component" value="Unassembled WGS sequence"/>
</dbReference>
<reference evidence="1 2" key="1">
    <citation type="submission" date="2009-01" db="EMBL/GenBank/DDBJ databases">
        <authorList>
            <person name="Qin X."/>
            <person name="Bachman B."/>
            <person name="Battles P."/>
            <person name="Bell A."/>
            <person name="Bess C."/>
            <person name="Bickham C."/>
            <person name="Chaboub L."/>
            <person name="Chen D."/>
            <person name="Coyle M."/>
            <person name="Deiros D.R."/>
            <person name="Dinh H."/>
            <person name="Forbes L."/>
            <person name="Fowler G."/>
            <person name="Francisco L."/>
            <person name="Fu Q."/>
            <person name="Gubbala S."/>
            <person name="Hale W."/>
            <person name="Han Y."/>
            <person name="Hemphill L."/>
            <person name="Highlander S.K."/>
            <person name="Hirani K."/>
            <person name="Hogues M."/>
            <person name="Jackson L."/>
            <person name="Jakkamsetti A."/>
            <person name="Javaid M."/>
            <person name="Jiang H."/>
            <person name="Korchina V."/>
            <person name="Kovar C."/>
            <person name="Lara F."/>
            <person name="Lee S."/>
            <person name="Mata R."/>
            <person name="Mathew T."/>
            <person name="Moen C."/>
            <person name="Morales K."/>
            <person name="Munidasa M."/>
            <person name="Nazareth L."/>
            <person name="Ngo R."/>
            <person name="Nguyen L."/>
            <person name="Okwuonu G."/>
            <person name="Ongeri F."/>
            <person name="Patil S."/>
            <person name="Petrosino J."/>
            <person name="Pham C."/>
            <person name="Pham P."/>
            <person name="Pu L.-L."/>
            <person name="Puazo M."/>
            <person name="Raj R."/>
            <person name="Reid J."/>
            <person name="Rouhana J."/>
            <person name="Saada N."/>
            <person name="Shang Y."/>
            <person name="Simmons D."/>
            <person name="Thornton R."/>
            <person name="Warren J."/>
            <person name="Weissenberger G."/>
            <person name="Zhang J."/>
            <person name="Zhang L."/>
            <person name="Zhou C."/>
            <person name="Zhu D."/>
            <person name="Muzny D."/>
            <person name="Worley K."/>
            <person name="Gibbs R."/>
        </authorList>
    </citation>
    <scope>NUCLEOTIDE SEQUENCE [LARGE SCALE GENOMIC DNA]</scope>
    <source>
        <strain evidence="1 2">ATCC 33300</strain>
    </source>
</reference>
<dbReference type="AlphaFoldDB" id="C2G1F1"/>
<dbReference type="SUPFAM" id="SSF52540">
    <property type="entry name" value="P-loop containing nucleoside triphosphate hydrolases"/>
    <property type="match status" value="1"/>
</dbReference>
<gene>
    <name evidence="1" type="ORF">HMPREF0765_3407</name>
</gene>
<proteinExistence type="predicted"/>
<evidence type="ECO:0008006" key="3">
    <source>
        <dbReference type="Google" id="ProtNLM"/>
    </source>
</evidence>
<protein>
    <recommendedName>
        <fullName evidence="3">G domain-containing protein</fullName>
    </recommendedName>
</protein>
<accession>C2G1F1</accession>
<name>C2G1F1_SPHSI</name>
<dbReference type="RefSeq" id="WP_003009427.1">
    <property type="nucleotide sequence ID" value="NZ_GG668632.1"/>
</dbReference>
<dbReference type="EMBL" id="ACHB01000079">
    <property type="protein sequence ID" value="EEI90860.1"/>
    <property type="molecule type" value="Genomic_DNA"/>
</dbReference>
<organism evidence="1 2">
    <name type="scientific">Sphingobacterium spiritivorum ATCC 33300</name>
    <dbReference type="NCBI Taxonomy" id="525372"/>
    <lineage>
        <taxon>Bacteria</taxon>
        <taxon>Pseudomonadati</taxon>
        <taxon>Bacteroidota</taxon>
        <taxon>Sphingobacteriia</taxon>
        <taxon>Sphingobacteriales</taxon>
        <taxon>Sphingobacteriaceae</taxon>
        <taxon>Sphingobacterium</taxon>
    </lineage>
</organism>